<dbReference type="KEGG" id="crb:17889848"/>
<dbReference type="OrthoDB" id="1895233at2759"/>
<keyword evidence="2" id="KW-1185">Reference proteome</keyword>
<dbReference type="EMBL" id="KB870808">
    <property type="protein sequence ID" value="EOA28179.1"/>
    <property type="molecule type" value="Genomic_DNA"/>
</dbReference>
<gene>
    <name evidence="1" type="ORF">CARUB_v10024368mg</name>
</gene>
<accession>R0HEW8</accession>
<dbReference type="PANTHER" id="PTHR37720:SF2">
    <property type="entry name" value="OS10G0481400 PROTEIN"/>
    <property type="match status" value="1"/>
</dbReference>
<dbReference type="eggNOG" id="ENOG502S9SR">
    <property type="taxonomic scope" value="Eukaryota"/>
</dbReference>
<evidence type="ECO:0000313" key="2">
    <source>
        <dbReference type="Proteomes" id="UP000029121"/>
    </source>
</evidence>
<feature type="non-terminal residue" evidence="1">
    <location>
        <position position="1"/>
    </location>
</feature>
<sequence length="109" mass="12570">SFFFSRENKRNPFPIPAKSNESFTMISILAQERLLGFTLGSALTGLVVFEQRKLIHQSVSDPKSQSVDQSQVRDRILGKKYRVEFASLWNKAVDQTFEPAIEYLSSRKW</sequence>
<protein>
    <submittedName>
        <fullName evidence="1">Uncharacterized protein</fullName>
    </submittedName>
</protein>
<dbReference type="STRING" id="81985.R0HEW8"/>
<reference evidence="2" key="1">
    <citation type="journal article" date="2013" name="Nat. Genet.">
        <title>The Capsella rubella genome and the genomic consequences of rapid mating system evolution.</title>
        <authorList>
            <person name="Slotte T."/>
            <person name="Hazzouri K.M."/>
            <person name="Agren J.A."/>
            <person name="Koenig D."/>
            <person name="Maumus F."/>
            <person name="Guo Y.L."/>
            <person name="Steige K."/>
            <person name="Platts A.E."/>
            <person name="Escobar J.S."/>
            <person name="Newman L.K."/>
            <person name="Wang W."/>
            <person name="Mandakova T."/>
            <person name="Vello E."/>
            <person name="Smith L.M."/>
            <person name="Henz S.R."/>
            <person name="Steffen J."/>
            <person name="Takuno S."/>
            <person name="Brandvain Y."/>
            <person name="Coop G."/>
            <person name="Andolfatto P."/>
            <person name="Hu T.T."/>
            <person name="Blanchette M."/>
            <person name="Clark R.M."/>
            <person name="Quesneville H."/>
            <person name="Nordborg M."/>
            <person name="Gaut B.S."/>
            <person name="Lysak M.A."/>
            <person name="Jenkins J."/>
            <person name="Grimwood J."/>
            <person name="Chapman J."/>
            <person name="Prochnik S."/>
            <person name="Shu S."/>
            <person name="Rokhsar D."/>
            <person name="Schmutz J."/>
            <person name="Weigel D."/>
            <person name="Wright S.I."/>
        </authorList>
    </citation>
    <scope>NUCLEOTIDE SEQUENCE [LARGE SCALE GENOMIC DNA]</scope>
    <source>
        <strain evidence="2">cv. Monte Gargano</strain>
    </source>
</reference>
<organism evidence="1 2">
    <name type="scientific">Capsella rubella</name>
    <dbReference type="NCBI Taxonomy" id="81985"/>
    <lineage>
        <taxon>Eukaryota</taxon>
        <taxon>Viridiplantae</taxon>
        <taxon>Streptophyta</taxon>
        <taxon>Embryophyta</taxon>
        <taxon>Tracheophyta</taxon>
        <taxon>Spermatophyta</taxon>
        <taxon>Magnoliopsida</taxon>
        <taxon>eudicotyledons</taxon>
        <taxon>Gunneridae</taxon>
        <taxon>Pentapetalae</taxon>
        <taxon>rosids</taxon>
        <taxon>malvids</taxon>
        <taxon>Brassicales</taxon>
        <taxon>Brassicaceae</taxon>
        <taxon>Camelineae</taxon>
        <taxon>Capsella</taxon>
    </lineage>
</organism>
<dbReference type="Proteomes" id="UP000029121">
    <property type="component" value="Unassembled WGS sequence"/>
</dbReference>
<dbReference type="PANTHER" id="PTHR37720">
    <property type="entry name" value="OS10G0481400 PROTEIN"/>
    <property type="match status" value="1"/>
</dbReference>
<name>R0HEW8_9BRAS</name>
<dbReference type="AlphaFoldDB" id="R0HEW8"/>
<evidence type="ECO:0000313" key="1">
    <source>
        <dbReference type="EMBL" id="EOA28179.1"/>
    </source>
</evidence>
<proteinExistence type="predicted"/>